<dbReference type="PANTHER" id="PTHR46386">
    <property type="entry name" value="NUCLEAR BODY PROTEIN SP140"/>
    <property type="match status" value="1"/>
</dbReference>
<organism evidence="2 3">
    <name type="scientific">Galemys pyrenaicus</name>
    <name type="common">Iberian desman</name>
    <name type="synonym">Pyrenean desman</name>
    <dbReference type="NCBI Taxonomy" id="202257"/>
    <lineage>
        <taxon>Eukaryota</taxon>
        <taxon>Metazoa</taxon>
        <taxon>Chordata</taxon>
        <taxon>Craniata</taxon>
        <taxon>Vertebrata</taxon>
        <taxon>Euteleostomi</taxon>
        <taxon>Mammalia</taxon>
        <taxon>Eutheria</taxon>
        <taxon>Laurasiatheria</taxon>
        <taxon>Eulipotyphla</taxon>
        <taxon>Talpidae</taxon>
        <taxon>Galemys</taxon>
    </lineage>
</organism>
<dbReference type="EMBL" id="JAGFMF010011501">
    <property type="protein sequence ID" value="KAG8520877.1"/>
    <property type="molecule type" value="Genomic_DNA"/>
</dbReference>
<evidence type="ECO:0000313" key="2">
    <source>
        <dbReference type="EMBL" id="KAG8520877.1"/>
    </source>
</evidence>
<dbReference type="GO" id="GO:0000981">
    <property type="term" value="F:DNA-binding transcription factor activity, RNA polymerase II-specific"/>
    <property type="evidence" value="ECO:0007669"/>
    <property type="project" value="TreeGrafter"/>
</dbReference>
<dbReference type="GO" id="GO:0005634">
    <property type="term" value="C:nucleus"/>
    <property type="evidence" value="ECO:0007669"/>
    <property type="project" value="InterPro"/>
</dbReference>
<comment type="caution">
    <text evidence="2">The sequence shown here is derived from an EMBL/GenBank/DDBJ whole genome shotgun (WGS) entry which is preliminary data.</text>
</comment>
<feature type="non-terminal residue" evidence="2">
    <location>
        <position position="109"/>
    </location>
</feature>
<dbReference type="PROSITE" id="PS51414">
    <property type="entry name" value="HSR"/>
    <property type="match status" value="1"/>
</dbReference>
<protein>
    <submittedName>
        <fullName evidence="2">Nuclear autoantigen Sp-100</fullName>
    </submittedName>
</protein>
<proteinExistence type="predicted"/>
<accession>A0A8J6AKT5</accession>
<dbReference type="Proteomes" id="UP000700334">
    <property type="component" value="Unassembled WGS sequence"/>
</dbReference>
<dbReference type="Pfam" id="PF03172">
    <property type="entry name" value="HSR"/>
    <property type="match status" value="1"/>
</dbReference>
<dbReference type="InterPro" id="IPR004865">
    <property type="entry name" value="HSR_dom"/>
</dbReference>
<dbReference type="AlphaFoldDB" id="A0A8J6AKT5"/>
<keyword evidence="3" id="KW-1185">Reference proteome</keyword>
<gene>
    <name evidence="2" type="ORF">J0S82_013997</name>
</gene>
<reference evidence="2" key="1">
    <citation type="journal article" date="2021" name="Evol. Appl.">
        <title>The genome of the Pyrenean desman and the effects of bottlenecks and inbreeding on the genomic landscape of an endangered species.</title>
        <authorList>
            <person name="Escoda L."/>
            <person name="Castresana J."/>
        </authorList>
    </citation>
    <scope>NUCLEOTIDE SEQUENCE</scope>
    <source>
        <strain evidence="2">IBE-C5619</strain>
    </source>
</reference>
<name>A0A8J6AKT5_GALPY</name>
<dbReference type="OrthoDB" id="9666393at2759"/>
<sequence length="109" mass="13170">MFPEVRNQNQRIIYDIVFNHFKRYKVEISSAIKTTFPFLEILRDRELISNDFFENCQEAVRNLVPVQKVMYSVLSEMEKVFNIEFLDALFSEVNMNEYPDLHTVHRNFE</sequence>
<evidence type="ECO:0000259" key="1">
    <source>
        <dbReference type="PROSITE" id="PS51414"/>
    </source>
</evidence>
<dbReference type="PANTHER" id="PTHR46386:SF1">
    <property type="entry name" value="NUCLEAR BODY PROTEIN SP140-LIKE PROTEIN"/>
    <property type="match status" value="1"/>
</dbReference>
<dbReference type="InterPro" id="IPR043563">
    <property type="entry name" value="Sp110/Sp140/Sp140L-like"/>
</dbReference>
<feature type="domain" description="HSR" evidence="1">
    <location>
        <begin position="1"/>
        <end position="109"/>
    </location>
</feature>
<evidence type="ECO:0000313" key="3">
    <source>
        <dbReference type="Proteomes" id="UP000700334"/>
    </source>
</evidence>